<evidence type="ECO:0000313" key="2">
    <source>
        <dbReference type="EMBL" id="URD79874.1"/>
    </source>
</evidence>
<feature type="chain" id="PRO_5039404461" description="Secreted protein" evidence="1">
    <location>
        <begin position="18"/>
        <end position="85"/>
    </location>
</feature>
<accession>A0A9E7JGC3</accession>
<proteinExistence type="predicted"/>
<feature type="signal peptide" evidence="1">
    <location>
        <begin position="1"/>
        <end position="17"/>
    </location>
</feature>
<reference evidence="2" key="1">
    <citation type="submission" date="2022-05" db="EMBL/GenBank/DDBJ databases">
        <title>The Musa troglodytarum L. genome provides insights into the mechanism of non-climacteric behaviour and enrichment of carotenoids.</title>
        <authorList>
            <person name="Wang J."/>
        </authorList>
    </citation>
    <scope>NUCLEOTIDE SEQUENCE</scope>
    <source>
        <tissue evidence="2">Leaf</tissue>
    </source>
</reference>
<dbReference type="AlphaFoldDB" id="A0A9E7JGC3"/>
<keyword evidence="1" id="KW-0732">Signal</keyword>
<evidence type="ECO:0000256" key="1">
    <source>
        <dbReference type="SAM" id="SignalP"/>
    </source>
</evidence>
<name>A0A9E7JGC3_9LILI</name>
<gene>
    <name evidence="2" type="ORF">MUK42_07197</name>
</gene>
<dbReference type="Proteomes" id="UP001055439">
    <property type="component" value="Chromosome 10"/>
</dbReference>
<protein>
    <recommendedName>
        <fullName evidence="4">Secreted protein</fullName>
    </recommendedName>
</protein>
<evidence type="ECO:0008006" key="4">
    <source>
        <dbReference type="Google" id="ProtNLM"/>
    </source>
</evidence>
<keyword evidence="3" id="KW-1185">Reference proteome</keyword>
<dbReference type="EMBL" id="CP097503">
    <property type="protein sequence ID" value="URD79874.1"/>
    <property type="molecule type" value="Genomic_DNA"/>
</dbReference>
<organism evidence="2 3">
    <name type="scientific">Musa troglodytarum</name>
    <name type="common">fe'i banana</name>
    <dbReference type="NCBI Taxonomy" id="320322"/>
    <lineage>
        <taxon>Eukaryota</taxon>
        <taxon>Viridiplantae</taxon>
        <taxon>Streptophyta</taxon>
        <taxon>Embryophyta</taxon>
        <taxon>Tracheophyta</taxon>
        <taxon>Spermatophyta</taxon>
        <taxon>Magnoliopsida</taxon>
        <taxon>Liliopsida</taxon>
        <taxon>Zingiberales</taxon>
        <taxon>Musaceae</taxon>
        <taxon>Musa</taxon>
    </lineage>
</organism>
<sequence length="85" mass="9500">MALFTTVVTTLILVLNGRPELWPVGCYLASSRFSTTSSVLVIRQHLADTPRHSSHAAFCFICRVRRARLTACLLQWHVDKSVSSV</sequence>
<evidence type="ECO:0000313" key="3">
    <source>
        <dbReference type="Proteomes" id="UP001055439"/>
    </source>
</evidence>